<evidence type="ECO:0000313" key="1">
    <source>
        <dbReference type="EMBL" id="EAT47087.1"/>
    </source>
</evidence>
<sequence>EKSKVLADSTGRKGHPEILTSSSLANQQFNAAEKIGVLLVSICLFFERFHERAVLDRNTFWHAWKRWFWTKKRRNL</sequence>
<proteinExistence type="predicted"/>
<accession>Q17K97</accession>
<reference evidence="2" key="2">
    <citation type="journal article" date="2007" name="Science">
        <title>Genome sequence of Aedes aegypti, a major arbovirus vector.</title>
        <authorList>
            <person name="Nene V."/>
            <person name="Wortman J.R."/>
            <person name="Lawson D."/>
            <person name="Haas B."/>
            <person name="Kodira C."/>
            <person name="Tu Z.J."/>
            <person name="Loftus B."/>
            <person name="Xi Z."/>
            <person name="Megy K."/>
            <person name="Grabherr M."/>
            <person name="Ren Q."/>
            <person name="Zdobnov E.M."/>
            <person name="Lobo N.F."/>
            <person name="Campbell K.S."/>
            <person name="Brown S.E."/>
            <person name="Bonaldo M.F."/>
            <person name="Zhu J."/>
            <person name="Sinkins S.P."/>
            <person name="Hogenkamp D.G."/>
            <person name="Amedeo P."/>
            <person name="Arensburger P."/>
            <person name="Atkinson P.W."/>
            <person name="Bidwell S."/>
            <person name="Biedler J."/>
            <person name="Birney E."/>
            <person name="Bruggner R.V."/>
            <person name="Costas J."/>
            <person name="Coy M.R."/>
            <person name="Crabtree J."/>
            <person name="Crawford M."/>
            <person name="Debruyn B."/>
            <person name="Decaprio D."/>
            <person name="Eiglmeier K."/>
            <person name="Eisenstadt E."/>
            <person name="El-Dorry H."/>
            <person name="Gelbart W.M."/>
            <person name="Gomes S.L."/>
            <person name="Hammond M."/>
            <person name="Hannick L.I."/>
            <person name="Hogan J.R."/>
            <person name="Holmes M.H."/>
            <person name="Jaffe D."/>
            <person name="Johnston J.S."/>
            <person name="Kennedy R.C."/>
            <person name="Koo H."/>
            <person name="Kravitz S."/>
            <person name="Kriventseva E.V."/>
            <person name="Kulp D."/>
            <person name="Labutti K."/>
            <person name="Lee E."/>
            <person name="Li S."/>
            <person name="Lovin D.D."/>
            <person name="Mao C."/>
            <person name="Mauceli E."/>
            <person name="Menck C.F."/>
            <person name="Miller J.R."/>
            <person name="Montgomery P."/>
            <person name="Mori A."/>
            <person name="Nascimento A.L."/>
            <person name="Naveira H.F."/>
            <person name="Nusbaum C."/>
            <person name="O'leary S."/>
            <person name="Orvis J."/>
            <person name="Pertea M."/>
            <person name="Quesneville H."/>
            <person name="Reidenbach K.R."/>
            <person name="Rogers Y.H."/>
            <person name="Roth C.W."/>
            <person name="Schneider J.R."/>
            <person name="Schatz M."/>
            <person name="Shumway M."/>
            <person name="Stanke M."/>
            <person name="Stinson E.O."/>
            <person name="Tubio J.M."/>
            <person name="Vanzee J.P."/>
            <person name="Verjovski-Almeida S."/>
            <person name="Werner D."/>
            <person name="White O."/>
            <person name="Wyder S."/>
            <person name="Zeng Q."/>
            <person name="Zhao Q."/>
            <person name="Zhao Y."/>
            <person name="Hill C.A."/>
            <person name="Raikhel A.S."/>
            <person name="Soares M.B."/>
            <person name="Knudson D.L."/>
            <person name="Lee N.H."/>
            <person name="Galagan J."/>
            <person name="Salzberg S.L."/>
            <person name="Paulsen I.T."/>
            <person name="Dimopoulos G."/>
            <person name="Collins F.H."/>
            <person name="Birren B."/>
            <person name="Fraser-Liggett C.M."/>
            <person name="Severson D.W."/>
        </authorList>
    </citation>
    <scope>NUCLEOTIDE SEQUENCE [LARGE SCALE GENOMIC DNA]</scope>
    <source>
        <strain evidence="2">Liverpool</strain>
    </source>
</reference>
<name>Q17K97_AEDAE</name>
<dbReference type="HOGENOM" id="CLU_2661466_0_0_1"/>
<accession>Q17K98</accession>
<gene>
    <name evidence="1" type="ORF">AaeL_AAEL001753</name>
    <name evidence="2" type="ORF">AaeL_AAEL001786</name>
</gene>
<dbReference type="Proteomes" id="UP000682892">
    <property type="component" value="Unassembled WGS sequence"/>
</dbReference>
<protein>
    <submittedName>
        <fullName evidence="1">AAEL001753-PA</fullName>
    </submittedName>
    <submittedName>
        <fullName evidence="2">AAEL001786-PA</fullName>
    </submittedName>
</protein>
<feature type="non-terminal residue" evidence="2">
    <location>
        <position position="1"/>
    </location>
</feature>
<organism evidence="2 3">
    <name type="scientific">Aedes aegypti</name>
    <name type="common">Yellowfever mosquito</name>
    <name type="synonym">Culex aegypti</name>
    <dbReference type="NCBI Taxonomy" id="7159"/>
    <lineage>
        <taxon>Eukaryota</taxon>
        <taxon>Metazoa</taxon>
        <taxon>Ecdysozoa</taxon>
        <taxon>Arthropoda</taxon>
        <taxon>Hexapoda</taxon>
        <taxon>Insecta</taxon>
        <taxon>Pterygota</taxon>
        <taxon>Neoptera</taxon>
        <taxon>Endopterygota</taxon>
        <taxon>Diptera</taxon>
        <taxon>Nematocera</taxon>
        <taxon>Culicoidea</taxon>
        <taxon>Culicidae</taxon>
        <taxon>Culicinae</taxon>
        <taxon>Aedini</taxon>
        <taxon>Aedes</taxon>
        <taxon>Stegomyia</taxon>
    </lineage>
</organism>
<dbReference type="PaxDb" id="7159-AAEL001753-PA"/>
<dbReference type="EMBL" id="CH477227">
    <property type="protein sequence ID" value="EAT47088.1"/>
    <property type="molecule type" value="Genomic_DNA"/>
</dbReference>
<evidence type="ECO:0000313" key="2">
    <source>
        <dbReference type="EMBL" id="EAT47088.1"/>
    </source>
</evidence>
<dbReference type="AlphaFoldDB" id="Q17K97"/>
<evidence type="ECO:0000313" key="3">
    <source>
        <dbReference type="Proteomes" id="UP000682892"/>
    </source>
</evidence>
<reference evidence="2" key="1">
    <citation type="submission" date="2005-10" db="EMBL/GenBank/DDBJ databases">
        <authorList>
            <person name="Loftus B.J."/>
            <person name="Nene V.M."/>
            <person name="Hannick L.I."/>
            <person name="Bidwell S."/>
            <person name="Haas B."/>
            <person name="Amedeo P."/>
            <person name="Orvis J."/>
            <person name="Wortman J.R."/>
            <person name="White O.R."/>
            <person name="Salzberg S."/>
            <person name="Shumway M."/>
            <person name="Koo H."/>
            <person name="Zhao Y."/>
            <person name="Holmes M."/>
            <person name="Miller J."/>
            <person name="Schatz M."/>
            <person name="Pop M."/>
            <person name="Pai G."/>
            <person name="Utterback T."/>
            <person name="Rogers Y.-H."/>
            <person name="Kravitz S."/>
            <person name="Fraser C.M."/>
        </authorList>
    </citation>
    <scope>NUCLEOTIDE SEQUENCE</scope>
    <source>
        <strain evidence="2">Liverpool</strain>
    </source>
</reference>
<reference evidence="2" key="3">
    <citation type="submission" date="2012-09" db="EMBL/GenBank/DDBJ databases">
        <authorList>
            <consortium name="VectorBase"/>
        </authorList>
    </citation>
    <scope>NUCLEOTIDE SEQUENCE</scope>
    <source>
        <strain evidence="2">Liverpool</strain>
    </source>
</reference>
<dbReference type="EMBL" id="CH477227">
    <property type="protein sequence ID" value="EAT47087.1"/>
    <property type="molecule type" value="Genomic_DNA"/>
</dbReference>